<dbReference type="Proteomes" id="UP000198982">
    <property type="component" value="Unassembled WGS sequence"/>
</dbReference>
<keyword evidence="2" id="KW-1185">Reference proteome</keyword>
<sequence>MPDFIPEQARVIGGAWNTFIANPMVSTTGAYIKAGALIEREELAAQNTCGLYYEIYDVRVLGALRGLLTKFSPEDRKVFEQAASERGHLLDDASYADAQKAYAECMAEIQQEQGASDDCQDDEPFFNDDDALPNTDEGAYWSSELDAAAAKEGWGLRETFGSPHGDWQVLMIDDAAASSKRFGFDVPQLNSDEQAWLLVMSEAEPVHHAVIEFMGFNNPEMLERMRAFHEASGKTLLAQN</sequence>
<reference evidence="2" key="1">
    <citation type="submission" date="2016-10" db="EMBL/GenBank/DDBJ databases">
        <authorList>
            <person name="Varghese N."/>
            <person name="Submissions S."/>
        </authorList>
    </citation>
    <scope>NUCLEOTIDE SEQUENCE [LARGE SCALE GENOMIC DNA]</scope>
    <source>
        <strain evidence="2">DSM 9751</strain>
    </source>
</reference>
<dbReference type="EMBL" id="FNTJ01000003">
    <property type="protein sequence ID" value="SED36798.1"/>
    <property type="molecule type" value="Genomic_DNA"/>
</dbReference>
<organism evidence="1 2">
    <name type="scientific">Pseudomonas saponiphila</name>
    <dbReference type="NCBI Taxonomy" id="556534"/>
    <lineage>
        <taxon>Bacteria</taxon>
        <taxon>Pseudomonadati</taxon>
        <taxon>Pseudomonadota</taxon>
        <taxon>Gammaproteobacteria</taxon>
        <taxon>Pseudomonadales</taxon>
        <taxon>Pseudomonadaceae</taxon>
        <taxon>Pseudomonas</taxon>
    </lineage>
</organism>
<proteinExistence type="predicted"/>
<evidence type="ECO:0000313" key="2">
    <source>
        <dbReference type="Proteomes" id="UP000198982"/>
    </source>
</evidence>
<gene>
    <name evidence="1" type="ORF">SAMN05216178_6964</name>
</gene>
<dbReference type="RefSeq" id="WP_092320922.1">
    <property type="nucleotide sequence ID" value="NZ_FNTJ01000003.1"/>
</dbReference>
<protein>
    <submittedName>
        <fullName evidence="1">Uncharacterized protein</fullName>
    </submittedName>
</protein>
<evidence type="ECO:0000313" key="1">
    <source>
        <dbReference type="EMBL" id="SED36798.1"/>
    </source>
</evidence>
<accession>A0A1H5A4E1</accession>
<dbReference type="AlphaFoldDB" id="A0A1H5A4E1"/>
<name>A0A1H5A4E1_9PSED</name>